<feature type="region of interest" description="Disordered" evidence="1">
    <location>
        <begin position="1"/>
        <end position="39"/>
    </location>
</feature>
<evidence type="ECO:0000313" key="2">
    <source>
        <dbReference type="EMBL" id="ODQ85845.1"/>
    </source>
</evidence>
<dbReference type="STRING" id="1776.BHQ18_28235"/>
<accession>A0A1E3R7F1</accession>
<evidence type="ECO:0000313" key="3">
    <source>
        <dbReference type="Proteomes" id="UP000094053"/>
    </source>
</evidence>
<keyword evidence="3" id="KW-1185">Reference proteome</keyword>
<sequence length="106" mass="10096">MIVAPSAGAGAAAAPPPDTPVAAGVEPPARAPTPQAEGLANAAGPVSSYRLGYPVALQNAGIAQLVALAAPGVAGMLVLTGAGGLVGYRQAKAGHAVHPGVARFVN</sequence>
<dbReference type="AlphaFoldDB" id="A0A1E3R7F1"/>
<protein>
    <submittedName>
        <fullName evidence="2">Uncharacterized protein</fullName>
    </submittedName>
</protein>
<evidence type="ECO:0000256" key="1">
    <source>
        <dbReference type="SAM" id="MobiDB-lite"/>
    </source>
</evidence>
<dbReference type="EMBL" id="MIHA01000040">
    <property type="protein sequence ID" value="ODQ85845.1"/>
    <property type="molecule type" value="Genomic_DNA"/>
</dbReference>
<proteinExistence type="predicted"/>
<comment type="caution">
    <text evidence="2">The sequence shown here is derived from an EMBL/GenBank/DDBJ whole genome shotgun (WGS) entry which is preliminary data.</text>
</comment>
<gene>
    <name evidence="2" type="ORF">BHQ18_28235</name>
</gene>
<dbReference type="Proteomes" id="UP000094053">
    <property type="component" value="Unassembled WGS sequence"/>
</dbReference>
<organism evidence="2 3">
    <name type="scientific">Mycolicibacterium flavescens</name>
    <name type="common">Mycobacterium flavescens</name>
    <dbReference type="NCBI Taxonomy" id="1776"/>
    <lineage>
        <taxon>Bacteria</taxon>
        <taxon>Bacillati</taxon>
        <taxon>Actinomycetota</taxon>
        <taxon>Actinomycetes</taxon>
        <taxon>Mycobacteriales</taxon>
        <taxon>Mycobacteriaceae</taxon>
        <taxon>Mycolicibacterium</taxon>
    </lineage>
</organism>
<feature type="compositionally biased region" description="Low complexity" evidence="1">
    <location>
        <begin position="1"/>
        <end position="13"/>
    </location>
</feature>
<name>A0A1E3R7F1_MYCFV</name>
<reference evidence="3" key="1">
    <citation type="submission" date="2016-09" db="EMBL/GenBank/DDBJ databases">
        <authorList>
            <person name="Greninger A.L."/>
            <person name="Jerome K.R."/>
            <person name="Mcnair B."/>
            <person name="Wallis C."/>
            <person name="Fang F."/>
        </authorList>
    </citation>
    <scope>NUCLEOTIDE SEQUENCE [LARGE SCALE GENOMIC DNA]</scope>
    <source>
        <strain evidence="3">M6</strain>
    </source>
</reference>